<dbReference type="STRING" id="531814.SAMN04487944_1118"/>
<evidence type="ECO:0000313" key="3">
    <source>
        <dbReference type="EMBL" id="SER83601.1"/>
    </source>
</evidence>
<dbReference type="PROSITE" id="PS51257">
    <property type="entry name" value="PROKAR_LIPOPROTEIN"/>
    <property type="match status" value="1"/>
</dbReference>
<evidence type="ECO:0000256" key="1">
    <source>
        <dbReference type="SAM" id="MobiDB-lite"/>
    </source>
</evidence>
<evidence type="ECO:0000256" key="2">
    <source>
        <dbReference type="SAM" id="SignalP"/>
    </source>
</evidence>
<protein>
    <submittedName>
        <fullName evidence="3">Sporulation lipoprotein, YhcN/YlaJ family</fullName>
    </submittedName>
</protein>
<dbReference type="AlphaFoldDB" id="A0A1H9SF57"/>
<accession>A0A1H9SF57</accession>
<dbReference type="NCBIfam" id="TIGR02898">
    <property type="entry name" value="spore_YhcN_YlaJ"/>
    <property type="match status" value="1"/>
</dbReference>
<feature type="signal peptide" evidence="2">
    <location>
        <begin position="1"/>
        <end position="19"/>
    </location>
</feature>
<feature type="chain" id="PRO_5038491102" evidence="2">
    <location>
        <begin position="20"/>
        <end position="235"/>
    </location>
</feature>
<dbReference type="Proteomes" id="UP000199687">
    <property type="component" value="Unassembled WGS sequence"/>
</dbReference>
<keyword evidence="4" id="KW-1185">Reference proteome</keyword>
<gene>
    <name evidence="3" type="ORF">SAMN04487944_1118</name>
</gene>
<feature type="compositionally biased region" description="Low complexity" evidence="1">
    <location>
        <begin position="95"/>
        <end position="115"/>
    </location>
</feature>
<feature type="compositionally biased region" description="Basic and acidic residues" evidence="1">
    <location>
        <begin position="50"/>
        <end position="67"/>
    </location>
</feature>
<dbReference type="Pfam" id="PF09580">
    <property type="entry name" value="Spore_YhcN_YlaJ"/>
    <property type="match status" value="1"/>
</dbReference>
<dbReference type="GO" id="GO:0030435">
    <property type="term" value="P:sporulation resulting in formation of a cellular spore"/>
    <property type="evidence" value="ECO:0007669"/>
    <property type="project" value="InterPro"/>
</dbReference>
<feature type="compositionally biased region" description="Polar residues" evidence="1">
    <location>
        <begin position="32"/>
        <end position="49"/>
    </location>
</feature>
<dbReference type="RefSeq" id="WP_089741157.1">
    <property type="nucleotide sequence ID" value="NZ_FOGL01000011.1"/>
</dbReference>
<dbReference type="InterPro" id="IPR014247">
    <property type="entry name" value="Spore_lipoprot_YhcN/YlaJ"/>
</dbReference>
<name>A0A1H9SF57_9BACI</name>
<dbReference type="EMBL" id="FOGL01000011">
    <property type="protein sequence ID" value="SER83601.1"/>
    <property type="molecule type" value="Genomic_DNA"/>
</dbReference>
<dbReference type="InterPro" id="IPR019076">
    <property type="entry name" value="Spore_lipoprot_YhcN/YlaJ-like"/>
</dbReference>
<feature type="region of interest" description="Disordered" evidence="1">
    <location>
        <begin position="25"/>
        <end position="116"/>
    </location>
</feature>
<dbReference type="OrthoDB" id="1707228at2"/>
<reference evidence="3 4" key="1">
    <citation type="submission" date="2016-10" db="EMBL/GenBank/DDBJ databases">
        <authorList>
            <person name="de Groot N.N."/>
        </authorList>
    </citation>
    <scope>NUCLEOTIDE SEQUENCE [LARGE SCALE GENOMIC DNA]</scope>
    <source>
        <strain evidence="3 4">CGMCC 1.7727</strain>
    </source>
</reference>
<feature type="compositionally biased region" description="Polar residues" evidence="1">
    <location>
        <begin position="80"/>
        <end position="94"/>
    </location>
</feature>
<evidence type="ECO:0000313" key="4">
    <source>
        <dbReference type="Proteomes" id="UP000199687"/>
    </source>
</evidence>
<organism evidence="3 4">
    <name type="scientific">Gracilibacillus ureilyticus</name>
    <dbReference type="NCBI Taxonomy" id="531814"/>
    <lineage>
        <taxon>Bacteria</taxon>
        <taxon>Bacillati</taxon>
        <taxon>Bacillota</taxon>
        <taxon>Bacilli</taxon>
        <taxon>Bacillales</taxon>
        <taxon>Bacillaceae</taxon>
        <taxon>Gracilibacillus</taxon>
    </lineage>
</organism>
<keyword evidence="2" id="KW-0732">Signal</keyword>
<sequence length="235" mass="26990">MNLKHSAIALSLATALSLAACGNEYGQEDQRNGTNNVRPIGYNQTSNDPMNDRTYNRNNEIDRDTRLDGNNQYRYERGMDNNNTARNMTDNQRFNNNAQNMTDNQRNNNNAQNGQGDYEYEMADRAREQIKKDIPQLNNVYVITTEDNAYVAASWDKDDDTTSNEEELSDNVRQKIVQSVKSVNNEIDDVYVSTNPDFFNLINRYSEDMEAGEPVEGFFDQMGNMIERVFPNNES</sequence>
<proteinExistence type="predicted"/>
<keyword evidence="3" id="KW-0449">Lipoprotein</keyword>